<comment type="similarity">
    <text evidence="14">In the C-terminal section; belongs to the IspF family.</text>
</comment>
<dbReference type="PANTHER" id="PTHR43181">
    <property type="entry name" value="2-C-METHYL-D-ERYTHRITOL 2,4-CYCLODIPHOSPHATE SYNTHASE, CHLOROPLASTIC"/>
    <property type="match status" value="1"/>
</dbReference>
<feature type="binding site" evidence="14">
    <location>
        <position position="246"/>
    </location>
    <ligand>
        <name>a divalent metal cation</name>
        <dbReference type="ChEBI" id="CHEBI:60240"/>
    </ligand>
</feature>
<feature type="site" description="Transition state stabilizer" evidence="14">
    <location>
        <position position="272"/>
    </location>
</feature>
<dbReference type="PROSITE" id="PS01295">
    <property type="entry name" value="ISPD"/>
    <property type="match status" value="1"/>
</dbReference>
<name>A0A917I712_9HYPH</name>
<comment type="catalytic activity">
    <reaction evidence="2 14">
        <text>2-C-methyl-D-erythritol 4-phosphate + CTP + H(+) = 4-CDP-2-C-methyl-D-erythritol + diphosphate</text>
        <dbReference type="Rhea" id="RHEA:13429"/>
        <dbReference type="ChEBI" id="CHEBI:15378"/>
        <dbReference type="ChEBI" id="CHEBI:33019"/>
        <dbReference type="ChEBI" id="CHEBI:37563"/>
        <dbReference type="ChEBI" id="CHEBI:57823"/>
        <dbReference type="ChEBI" id="CHEBI:58262"/>
        <dbReference type="EC" id="2.7.7.60"/>
    </reaction>
</comment>
<comment type="similarity">
    <text evidence="6">Belongs to the IspF family.</text>
</comment>
<keyword evidence="17" id="KW-1185">Reference proteome</keyword>
<dbReference type="GO" id="GO:0008685">
    <property type="term" value="F:2-C-methyl-D-erythritol 2,4-cyclodiphosphate synthase activity"/>
    <property type="evidence" value="ECO:0007669"/>
    <property type="project" value="UniProtKB-UniRule"/>
</dbReference>
<feature type="binding site" evidence="14">
    <location>
        <position position="377"/>
    </location>
    <ligand>
        <name>4-CDP-2-C-methyl-D-erythritol 2-phosphate</name>
        <dbReference type="ChEBI" id="CHEBI:57919"/>
    </ligand>
</feature>
<dbReference type="HAMAP" id="MF_01520">
    <property type="entry name" value="IspDF"/>
    <property type="match status" value="1"/>
</dbReference>
<feature type="domain" description="2-C-methyl-D-erythritol 2,4-cyclodiphosphate synthase" evidence="15">
    <location>
        <begin position="240"/>
        <end position="392"/>
    </location>
</feature>
<dbReference type="GO" id="GO:0016114">
    <property type="term" value="P:terpenoid biosynthetic process"/>
    <property type="evidence" value="ECO:0007669"/>
    <property type="project" value="InterPro"/>
</dbReference>
<comment type="similarity">
    <text evidence="14">In the N-terminal section; belongs to the IspD/TarI cytidylyltransferase family. IspD subfamily.</text>
</comment>
<dbReference type="InterPro" id="IPR020555">
    <property type="entry name" value="MECDP_synthase_CS"/>
</dbReference>
<protein>
    <recommendedName>
        <fullName evidence="14">Bifunctional enzyme IspD/IspF</fullName>
    </recommendedName>
    <domain>
        <recommendedName>
            <fullName evidence="14">2-C-methyl-D-erythritol 4-phosphate cytidylyltransferase</fullName>
            <ecNumber evidence="14">2.7.7.60</ecNumber>
        </recommendedName>
        <alternativeName>
            <fullName evidence="14">4-diphosphocytidyl-2C-methyl-D-erythritol synthase</fullName>
        </alternativeName>
        <alternativeName>
            <fullName evidence="14">MEP cytidylyltransferase</fullName>
            <shortName evidence="14">MCT</shortName>
        </alternativeName>
    </domain>
    <domain>
        <recommendedName>
            <fullName evidence="14">2-C-methyl-D-erythritol 2,4-cyclodiphosphate synthase</fullName>
            <shortName evidence="14">MECDP-synthase</shortName>
            <shortName evidence="14">MECPP-synthase</shortName>
            <shortName evidence="14">MECPS</shortName>
            <ecNumber evidence="14">4.6.1.12</ecNumber>
        </recommendedName>
    </domain>
</protein>
<sequence>MSEEIRWAVIIVAAGKGERAGGAGPKQFRMLAGRTVLARSVQALAAGCKGAPILCVIGEGDHAAYGAALGPDAERSPLLPPVPGGSTRQGSVLRGLQSLATARMRPSHVLVHDAARPFASPELITRVMDATLRTGAAIPGAPLADTVKRVGPNGLVRDTPPRTELRAIQTPQGFAFDSLLAAHEKAFASGRADLTDDAAVLEAAGLPVEIVDGDLENVKLTRPEDFSAAEARLSLALETRVGFGYDVHAFGPGDHVMLGGVAIPHGRGLAAHSDGDVALHAITDAIFGALGDGDIGSHFSPTDMRWKGASSDLFLRYAVERAKSRGGRIDHLDVTLICEAPKIGPHREAMRARIAEICSVPLGRVGVKATTSEELGFTGRREGIAAHAVATMRLPAEPDA</sequence>
<comment type="similarity">
    <text evidence="7">Belongs to the IspD/TarI cytidylyltransferase family. IspD subfamily.</text>
</comment>
<evidence type="ECO:0000259" key="15">
    <source>
        <dbReference type="Pfam" id="PF02542"/>
    </source>
</evidence>
<comment type="pathway">
    <text evidence="4 14">Isoprenoid biosynthesis; isopentenyl diphosphate biosynthesis via DXP pathway; isopentenyl diphosphate from 1-deoxy-D-xylulose 5-phosphate: step 4/6.</text>
</comment>
<evidence type="ECO:0000313" key="16">
    <source>
        <dbReference type="EMBL" id="GGH18142.1"/>
    </source>
</evidence>
<dbReference type="InterPro" id="IPR029044">
    <property type="entry name" value="Nucleotide-diphossugar_trans"/>
</dbReference>
<dbReference type="Gene3D" id="3.30.1330.50">
    <property type="entry name" value="2-C-methyl-D-erythritol 2,4-cyclodiphosphate synthase"/>
    <property type="match status" value="1"/>
</dbReference>
<reference evidence="16" key="1">
    <citation type="journal article" date="2014" name="Int. J. Syst. Evol. Microbiol.">
        <title>Complete genome sequence of Corynebacterium casei LMG S-19264T (=DSM 44701T), isolated from a smear-ripened cheese.</title>
        <authorList>
            <consortium name="US DOE Joint Genome Institute (JGI-PGF)"/>
            <person name="Walter F."/>
            <person name="Albersmeier A."/>
            <person name="Kalinowski J."/>
            <person name="Ruckert C."/>
        </authorList>
    </citation>
    <scope>NUCLEOTIDE SEQUENCE</scope>
    <source>
        <strain evidence="16">CGMCC 1.12214</strain>
    </source>
</reference>
<feature type="binding site" evidence="14">
    <location>
        <begin position="370"/>
        <end position="373"/>
    </location>
    <ligand>
        <name>4-CDP-2-C-methyl-D-erythritol 2-phosphate</name>
        <dbReference type="ChEBI" id="CHEBI:57919"/>
    </ligand>
</feature>
<comment type="function">
    <text evidence="14">Bifunctional enzyme that catalyzes the formation of 4-diphosphocytidyl-2-C-methyl-D-erythritol from CTP and 2-C-methyl-D-erythritol 4-phosphate (MEP) (IspD), and catalyzes the conversion of 4-diphosphocytidyl-2-C-methyl-D-erythritol 2-phosphate (CDP-ME2P) to 2-C-methyl-D-erythritol 2,4-cyclodiphosphate (ME-CPP) with a corresponding release of cytidine 5-monophosphate (CMP) (IspF).</text>
</comment>
<feature type="binding site" evidence="14">
    <location>
        <begin position="294"/>
        <end position="296"/>
    </location>
    <ligand>
        <name>4-CDP-2-C-methyl-D-erythritol 2-phosphate</name>
        <dbReference type="ChEBI" id="CHEBI:57919"/>
    </ligand>
</feature>
<evidence type="ECO:0000256" key="8">
    <source>
        <dbReference type="ARBA" id="ARBA00022679"/>
    </source>
</evidence>
<dbReference type="NCBIfam" id="TIGR00453">
    <property type="entry name" value="ispD"/>
    <property type="match status" value="1"/>
</dbReference>
<dbReference type="SUPFAM" id="SSF69765">
    <property type="entry name" value="IpsF-like"/>
    <property type="match status" value="1"/>
</dbReference>
<dbReference type="InterPro" id="IPR003526">
    <property type="entry name" value="MECDP_synthase"/>
</dbReference>
<dbReference type="CDD" id="cd02516">
    <property type="entry name" value="CDP-ME_synthetase"/>
    <property type="match status" value="1"/>
</dbReference>
<dbReference type="GO" id="GO:0046872">
    <property type="term" value="F:metal ion binding"/>
    <property type="evidence" value="ECO:0007669"/>
    <property type="project" value="UniProtKB-KW"/>
</dbReference>
<comment type="caution">
    <text evidence="14">Lacks conserved residue(s) required for the propagation of feature annotation.</text>
</comment>
<dbReference type="PROSITE" id="PS01350">
    <property type="entry name" value="ISPF"/>
    <property type="match status" value="1"/>
</dbReference>
<evidence type="ECO:0000256" key="5">
    <source>
        <dbReference type="ARBA" id="ARBA00004787"/>
    </source>
</evidence>
<comment type="pathway">
    <text evidence="5 14">Isoprenoid biosynthesis; isopentenyl diphosphate biosynthesis via DXP pathway; isopentenyl diphosphate from 1-deoxy-D-xylulose 5-phosphate: step 2/6.</text>
</comment>
<evidence type="ECO:0000313" key="17">
    <source>
        <dbReference type="Proteomes" id="UP000603912"/>
    </source>
</evidence>
<feature type="binding site" evidence="14">
    <location>
        <position position="248"/>
    </location>
    <ligand>
        <name>a divalent metal cation</name>
        <dbReference type="ChEBI" id="CHEBI:60240"/>
    </ligand>
</feature>
<feature type="region of interest" description="2-C-methyl-D-erythritol 2,4-cyclodiphosphate synthase" evidence="14">
    <location>
        <begin position="240"/>
        <end position="400"/>
    </location>
</feature>
<feature type="site" description="Positions MEP for the nucleophilic attack" evidence="14">
    <location>
        <position position="162"/>
    </location>
</feature>
<accession>A0A917I712</accession>
<feature type="binding site" evidence="14">
    <location>
        <position position="280"/>
    </location>
    <ligand>
        <name>a divalent metal cation</name>
        <dbReference type="ChEBI" id="CHEBI:60240"/>
    </ligand>
</feature>
<dbReference type="HAMAP" id="MF_00108">
    <property type="entry name" value="IspD"/>
    <property type="match status" value="1"/>
</dbReference>
<proteinExistence type="inferred from homology"/>
<evidence type="ECO:0000256" key="12">
    <source>
        <dbReference type="ARBA" id="ARBA00023239"/>
    </source>
</evidence>
<dbReference type="Proteomes" id="UP000603912">
    <property type="component" value="Unassembled WGS sequence"/>
</dbReference>
<feature type="binding site" evidence="14">
    <location>
        <begin position="246"/>
        <end position="248"/>
    </location>
    <ligand>
        <name>4-CDP-2-C-methyl-D-erythritol 2-phosphate</name>
        <dbReference type="ChEBI" id="CHEBI:57919"/>
    </ligand>
</feature>
<evidence type="ECO:0000256" key="13">
    <source>
        <dbReference type="ARBA" id="ARBA00023268"/>
    </source>
</evidence>
<dbReference type="Pfam" id="PF01128">
    <property type="entry name" value="IspD"/>
    <property type="match status" value="1"/>
</dbReference>
<feature type="site" description="Positions MEP for the nucleophilic attack" evidence="14">
    <location>
        <position position="219"/>
    </location>
</feature>
<dbReference type="AlphaFoldDB" id="A0A917I712"/>
<dbReference type="SUPFAM" id="SSF53448">
    <property type="entry name" value="Nucleotide-diphospho-sugar transferases"/>
    <property type="match status" value="1"/>
</dbReference>
<keyword evidence="8 14" id="KW-0808">Transferase</keyword>
<evidence type="ECO:0000256" key="7">
    <source>
        <dbReference type="ARBA" id="ARBA00009789"/>
    </source>
</evidence>
<dbReference type="Gene3D" id="3.90.550.10">
    <property type="entry name" value="Spore Coat Polysaccharide Biosynthesis Protein SpsA, Chain A"/>
    <property type="match status" value="1"/>
</dbReference>
<evidence type="ECO:0000256" key="2">
    <source>
        <dbReference type="ARBA" id="ARBA00001282"/>
    </source>
</evidence>
<evidence type="ECO:0000256" key="4">
    <source>
        <dbReference type="ARBA" id="ARBA00004709"/>
    </source>
</evidence>
<feature type="site" description="Transition state stabilizer" evidence="14">
    <location>
        <position position="371"/>
    </location>
</feature>
<dbReference type="HAMAP" id="MF_00107">
    <property type="entry name" value="IspF"/>
    <property type="match status" value="1"/>
</dbReference>
<dbReference type="RefSeq" id="WP_188517474.1">
    <property type="nucleotide sequence ID" value="NZ_BMES01000001.1"/>
</dbReference>
<dbReference type="GO" id="GO:0050518">
    <property type="term" value="F:2-C-methyl-D-erythritol 4-phosphate cytidylyltransferase activity"/>
    <property type="evidence" value="ECO:0007669"/>
    <property type="project" value="UniProtKB-UniRule"/>
</dbReference>
<evidence type="ECO:0000256" key="11">
    <source>
        <dbReference type="ARBA" id="ARBA00023229"/>
    </source>
</evidence>
<gene>
    <name evidence="14 16" type="primary">ispDF</name>
    <name evidence="16" type="ORF">GCM10007036_20080</name>
</gene>
<comment type="cofactor">
    <cofactor evidence="3 14">
        <name>a divalent metal cation</name>
        <dbReference type="ChEBI" id="CHEBI:60240"/>
    </cofactor>
</comment>
<dbReference type="NCBIfam" id="TIGR00151">
    <property type="entry name" value="ispF"/>
    <property type="match status" value="1"/>
</dbReference>
<dbReference type="EMBL" id="BMES01000001">
    <property type="protein sequence ID" value="GGH18142.1"/>
    <property type="molecule type" value="Genomic_DNA"/>
</dbReference>
<dbReference type="InterPro" id="IPR026596">
    <property type="entry name" value="IspD/F"/>
</dbReference>
<dbReference type="Pfam" id="PF02542">
    <property type="entry name" value="YgbB"/>
    <property type="match status" value="1"/>
</dbReference>
<feature type="site" description="Transition state stabilizer" evidence="14">
    <location>
        <position position="19"/>
    </location>
</feature>
<keyword evidence="13 14" id="KW-0511">Multifunctional enzyme</keyword>
<comment type="catalytic activity">
    <reaction evidence="1 14">
        <text>4-CDP-2-C-methyl-D-erythritol 2-phosphate = 2-C-methyl-D-erythritol 2,4-cyclic diphosphate + CMP</text>
        <dbReference type="Rhea" id="RHEA:23864"/>
        <dbReference type="ChEBI" id="CHEBI:57919"/>
        <dbReference type="ChEBI" id="CHEBI:58483"/>
        <dbReference type="ChEBI" id="CHEBI:60377"/>
        <dbReference type="EC" id="4.6.1.12"/>
    </reaction>
</comment>
<organism evidence="16 17">
    <name type="scientific">Alsobacter metallidurans</name>
    <dbReference type="NCBI Taxonomy" id="340221"/>
    <lineage>
        <taxon>Bacteria</taxon>
        <taxon>Pseudomonadati</taxon>
        <taxon>Pseudomonadota</taxon>
        <taxon>Alphaproteobacteria</taxon>
        <taxon>Hyphomicrobiales</taxon>
        <taxon>Alsobacteraceae</taxon>
        <taxon>Alsobacter</taxon>
    </lineage>
</organism>
<dbReference type="InterPro" id="IPR034683">
    <property type="entry name" value="IspD/TarI"/>
</dbReference>
<feature type="region of interest" description="2-C-methyl-D-erythritol 4-phosphate cytidylyltransferase" evidence="14">
    <location>
        <begin position="1"/>
        <end position="239"/>
    </location>
</feature>
<dbReference type="GO" id="GO:0019288">
    <property type="term" value="P:isopentenyl diphosphate biosynthetic process, methylerythritol 4-phosphate pathway"/>
    <property type="evidence" value="ECO:0007669"/>
    <property type="project" value="UniProtKB-UniRule"/>
</dbReference>
<dbReference type="NCBIfam" id="NF006899">
    <property type="entry name" value="PRK09382.1"/>
    <property type="match status" value="1"/>
</dbReference>
<keyword evidence="9 14" id="KW-0548">Nucleotidyltransferase</keyword>
<dbReference type="InterPro" id="IPR001228">
    <property type="entry name" value="IspD"/>
</dbReference>
<dbReference type="PANTHER" id="PTHR43181:SF1">
    <property type="entry name" value="2-C-METHYL-D-ERYTHRITOL 2,4-CYCLODIPHOSPHATE SYNTHASE, CHLOROPLASTIC"/>
    <property type="match status" value="1"/>
</dbReference>
<keyword evidence="12 14" id="KW-0456">Lyase</keyword>
<evidence type="ECO:0000256" key="3">
    <source>
        <dbReference type="ARBA" id="ARBA00001968"/>
    </source>
</evidence>
<dbReference type="InterPro" id="IPR018294">
    <property type="entry name" value="ISPD_synthase_CS"/>
</dbReference>
<dbReference type="CDD" id="cd00554">
    <property type="entry name" value="MECDP_synthase"/>
    <property type="match status" value="1"/>
</dbReference>
<dbReference type="EC" id="2.7.7.60" evidence="14"/>
<reference evidence="16" key="2">
    <citation type="submission" date="2020-09" db="EMBL/GenBank/DDBJ databases">
        <authorList>
            <person name="Sun Q."/>
            <person name="Zhou Y."/>
        </authorList>
    </citation>
    <scope>NUCLEOTIDE SEQUENCE</scope>
    <source>
        <strain evidence="16">CGMCC 1.12214</strain>
    </source>
</reference>
<evidence type="ECO:0000256" key="10">
    <source>
        <dbReference type="ARBA" id="ARBA00022723"/>
    </source>
</evidence>
<dbReference type="EC" id="4.6.1.12" evidence="14"/>
<feature type="site" description="Transition state stabilizer" evidence="14">
    <location>
        <position position="26"/>
    </location>
</feature>
<evidence type="ECO:0000256" key="14">
    <source>
        <dbReference type="HAMAP-Rule" id="MF_01520"/>
    </source>
</evidence>
<evidence type="ECO:0000256" key="1">
    <source>
        <dbReference type="ARBA" id="ARBA00000200"/>
    </source>
</evidence>
<comment type="caution">
    <text evidence="16">The sequence shown here is derived from an EMBL/GenBank/DDBJ whole genome shotgun (WGS) entry which is preliminary data.</text>
</comment>
<dbReference type="InterPro" id="IPR036571">
    <property type="entry name" value="MECDP_synthase_sf"/>
</dbReference>
<dbReference type="FunFam" id="3.90.550.10:FF:000003">
    <property type="entry name" value="2-C-methyl-D-erythritol 4-phosphate cytidylyltransferase"/>
    <property type="match status" value="1"/>
</dbReference>
<feature type="binding site" evidence="14">
    <location>
        <position position="380"/>
    </location>
    <ligand>
        <name>4-CDP-2-C-methyl-D-erythritol 2-phosphate</name>
        <dbReference type="ChEBI" id="CHEBI:57919"/>
    </ligand>
</feature>
<evidence type="ECO:0000256" key="6">
    <source>
        <dbReference type="ARBA" id="ARBA00008480"/>
    </source>
</evidence>
<evidence type="ECO:0000256" key="9">
    <source>
        <dbReference type="ARBA" id="ARBA00022695"/>
    </source>
</evidence>
<feature type="binding site" evidence="14">
    <location>
        <begin position="272"/>
        <end position="273"/>
    </location>
    <ligand>
        <name>4-CDP-2-C-methyl-D-erythritol 2-phosphate</name>
        <dbReference type="ChEBI" id="CHEBI:57919"/>
    </ligand>
</feature>
<keyword evidence="10 14" id="KW-0479">Metal-binding</keyword>
<keyword evidence="11 14" id="KW-0414">Isoprene biosynthesis</keyword>